<organism evidence="1 2">
    <name type="scientific">Bacillus amyloliquefaciens</name>
    <name type="common">Bacillus velezensis</name>
    <dbReference type="NCBI Taxonomy" id="1390"/>
    <lineage>
        <taxon>Bacteria</taxon>
        <taxon>Bacillati</taxon>
        <taxon>Bacillota</taxon>
        <taxon>Bacilli</taxon>
        <taxon>Bacillales</taxon>
        <taxon>Bacillaceae</taxon>
        <taxon>Bacillus</taxon>
        <taxon>Bacillus amyloliquefaciens group</taxon>
    </lineage>
</organism>
<reference evidence="1" key="1">
    <citation type="submission" date="2023-02" db="EMBL/GenBank/DDBJ databases">
        <title>Draft Whole-Genome Sequences of Bacillus Strains of Potential Probiotic for Poultry.</title>
        <authorList>
            <person name="Ma L.M."/>
            <person name="Lopez-Guerra N."/>
            <person name="Zhang G."/>
        </authorList>
    </citation>
    <scope>NUCLEOTIDE SEQUENCE</scope>
    <source>
        <strain evidence="1">OSU1013-24</strain>
    </source>
</reference>
<comment type="caution">
    <text evidence="1">The sequence shown here is derived from an EMBL/GenBank/DDBJ whole genome shotgun (WGS) entry which is preliminary data.</text>
</comment>
<protein>
    <submittedName>
        <fullName evidence="1">Uncharacterized protein</fullName>
    </submittedName>
</protein>
<dbReference type="AlphaFoldDB" id="A0AAP4DIX9"/>
<gene>
    <name evidence="1" type="ORF">PV946_14300</name>
</gene>
<evidence type="ECO:0000313" key="1">
    <source>
        <dbReference type="EMBL" id="MDF4194923.1"/>
    </source>
</evidence>
<dbReference type="Proteomes" id="UP001222377">
    <property type="component" value="Unassembled WGS sequence"/>
</dbReference>
<accession>A0AAP4DIX9</accession>
<sequence>MSKRKECPENYKVTTEVTESVREWIDEVMGGKEFYDFAAMLMYKYKKA</sequence>
<proteinExistence type="predicted"/>
<evidence type="ECO:0000313" key="2">
    <source>
        <dbReference type="Proteomes" id="UP001222377"/>
    </source>
</evidence>
<dbReference type="RefSeq" id="WP_021493449.1">
    <property type="nucleotide sequence ID" value="NZ_CP044132.1"/>
</dbReference>
<name>A0AAP4DIX9_BACAM</name>
<dbReference type="EMBL" id="JARKHX010000004">
    <property type="protein sequence ID" value="MDF4194923.1"/>
    <property type="molecule type" value="Genomic_DNA"/>
</dbReference>